<dbReference type="GO" id="GO:0046872">
    <property type="term" value="F:metal ion binding"/>
    <property type="evidence" value="ECO:0007669"/>
    <property type="project" value="UniProtKB-KW"/>
</dbReference>
<dbReference type="FunFam" id="3.30.70.360:FF:000001">
    <property type="entry name" value="N-acetyldiaminopimelate deacetylase"/>
    <property type="match status" value="1"/>
</dbReference>
<dbReference type="Gene3D" id="3.30.70.360">
    <property type="match status" value="1"/>
</dbReference>
<accession>A0A370R4W0</accession>
<comment type="cofactor">
    <cofactor evidence="2">
        <name>Mn(2+)</name>
        <dbReference type="ChEBI" id="CHEBI:29035"/>
    </cofactor>
    <text evidence="2">The Mn(2+) ion enhances activity.</text>
</comment>
<evidence type="ECO:0000256" key="1">
    <source>
        <dbReference type="ARBA" id="ARBA00022801"/>
    </source>
</evidence>
<keyword evidence="1" id="KW-0378">Hydrolase</keyword>
<keyword evidence="2" id="KW-0464">Manganese</keyword>
<feature type="binding site" evidence="2">
    <location>
        <position position="161"/>
    </location>
    <ligand>
        <name>Mn(2+)</name>
        <dbReference type="ChEBI" id="CHEBI:29035"/>
        <label>2</label>
    </ligand>
</feature>
<dbReference type="SUPFAM" id="SSF55031">
    <property type="entry name" value="Bacterial exopeptidase dimerisation domain"/>
    <property type="match status" value="1"/>
</dbReference>
<feature type="binding site" evidence="2">
    <location>
        <position position="102"/>
    </location>
    <ligand>
        <name>Mn(2+)</name>
        <dbReference type="ChEBI" id="CHEBI:29035"/>
        <label>2</label>
    </ligand>
</feature>
<feature type="binding site" evidence="2">
    <location>
        <position position="100"/>
    </location>
    <ligand>
        <name>Mn(2+)</name>
        <dbReference type="ChEBI" id="CHEBI:29035"/>
        <label>2</label>
    </ligand>
</feature>
<gene>
    <name evidence="3" type="ORF">C8D90_101896</name>
</gene>
<feature type="binding site" evidence="2">
    <location>
        <position position="362"/>
    </location>
    <ligand>
        <name>Mn(2+)</name>
        <dbReference type="ChEBI" id="CHEBI:29035"/>
        <label>2</label>
    </ligand>
</feature>
<dbReference type="GO" id="GO:0050118">
    <property type="term" value="F:N-acetyldiaminopimelate deacetylase activity"/>
    <property type="evidence" value="ECO:0007669"/>
    <property type="project" value="UniProtKB-ARBA"/>
</dbReference>
<dbReference type="PANTHER" id="PTHR11014:SF63">
    <property type="entry name" value="METALLOPEPTIDASE, PUTATIVE (AFU_ORTHOLOGUE AFUA_6G09600)-RELATED"/>
    <property type="match status" value="1"/>
</dbReference>
<protein>
    <submittedName>
        <fullName evidence="3">N-acetyldiaminopimelate deacetylase</fullName>
    </submittedName>
</protein>
<dbReference type="Gene3D" id="3.40.630.10">
    <property type="entry name" value="Zn peptidases"/>
    <property type="match status" value="1"/>
</dbReference>
<evidence type="ECO:0000256" key="2">
    <source>
        <dbReference type="PIRSR" id="PIRSR005962-1"/>
    </source>
</evidence>
<dbReference type="RefSeq" id="WP_162844354.1">
    <property type="nucleotide sequence ID" value="NZ_QRAP01000001.1"/>
</dbReference>
<sequence>MENPNWPQLTQNILRWRRHLHRHPELSHQEHHTLRYLRTELAAFPELHIDYVKGGGLVARLKTPHPGPVIALRADIDALPLQEQVASDFASQTPGVMHACGHDCHTAMLLGAIAALYPQRDRLSGTFIFIFQVGEEMPPGGAKALVDSGLLNDAQLFFALHLDPLLSGGKLRIKPGVATANRDTFTIRVLGRGGHSAMPHTCRDPLVAAAALVSALQTVVAREIDPEETAIISLCSLICGDGTIARLPDSAELCGTVRNFSDRVQNDIRAAITRISSQVCAALRCEAEVTFSSWDYRAVHNHPDLSRLALSAARDALGEENVIEAGRPECVGEDFSEYQRVAPSCFAWLGAGTAGGENAPLHNVRFCPDESALPLGVRYYLAVIEQVLRQYQAE</sequence>
<evidence type="ECO:0000313" key="3">
    <source>
        <dbReference type="EMBL" id="RDK97446.1"/>
    </source>
</evidence>
<feature type="binding site" evidence="2">
    <location>
        <position position="136"/>
    </location>
    <ligand>
        <name>Mn(2+)</name>
        <dbReference type="ChEBI" id="CHEBI:29035"/>
        <label>2</label>
    </ligand>
</feature>
<dbReference type="InterPro" id="IPR002933">
    <property type="entry name" value="Peptidase_M20"/>
</dbReference>
<reference evidence="3 4" key="1">
    <citation type="submission" date="2018-07" db="EMBL/GenBank/DDBJ databases">
        <title>Genomic Encyclopedia of Type Strains, Phase IV (KMG-IV): sequencing the most valuable type-strain genomes for metagenomic binning, comparative biology and taxonomic classification.</title>
        <authorList>
            <person name="Goeker M."/>
        </authorList>
    </citation>
    <scope>NUCLEOTIDE SEQUENCE [LARGE SCALE GENOMIC DNA]</scope>
    <source>
        <strain evidence="3 4">DSM 103736</strain>
    </source>
</reference>
<dbReference type="Pfam" id="PF01546">
    <property type="entry name" value="Peptidase_M20"/>
    <property type="match status" value="1"/>
</dbReference>
<dbReference type="AlphaFoldDB" id="A0A370R4W0"/>
<keyword evidence="4" id="KW-1185">Reference proteome</keyword>
<dbReference type="Proteomes" id="UP000254848">
    <property type="component" value="Unassembled WGS sequence"/>
</dbReference>
<dbReference type="PANTHER" id="PTHR11014">
    <property type="entry name" value="PEPTIDASE M20 FAMILY MEMBER"/>
    <property type="match status" value="1"/>
</dbReference>
<dbReference type="InterPro" id="IPR036264">
    <property type="entry name" value="Bact_exopeptidase_dim_dom"/>
</dbReference>
<name>A0A370R4W0_9GAMM</name>
<dbReference type="NCBIfam" id="TIGR01891">
    <property type="entry name" value="amidohydrolases"/>
    <property type="match status" value="1"/>
</dbReference>
<dbReference type="PIRSF" id="PIRSF005962">
    <property type="entry name" value="Pept_M20D_amidohydro"/>
    <property type="match status" value="1"/>
</dbReference>
<proteinExistence type="predicted"/>
<dbReference type="GO" id="GO:0019877">
    <property type="term" value="P:diaminopimelate biosynthetic process"/>
    <property type="evidence" value="ECO:0007669"/>
    <property type="project" value="UniProtKB-ARBA"/>
</dbReference>
<dbReference type="EMBL" id="QRAP01000001">
    <property type="protein sequence ID" value="RDK97446.1"/>
    <property type="molecule type" value="Genomic_DNA"/>
</dbReference>
<dbReference type="SUPFAM" id="SSF53187">
    <property type="entry name" value="Zn-dependent exopeptidases"/>
    <property type="match status" value="1"/>
</dbReference>
<organism evidence="3 4">
    <name type="scientific">Enterobacillus tribolii</name>
    <dbReference type="NCBI Taxonomy" id="1487935"/>
    <lineage>
        <taxon>Bacteria</taxon>
        <taxon>Pseudomonadati</taxon>
        <taxon>Pseudomonadota</taxon>
        <taxon>Gammaproteobacteria</taxon>
        <taxon>Enterobacterales</taxon>
        <taxon>Hafniaceae</taxon>
        <taxon>Enterobacillus</taxon>
    </lineage>
</organism>
<dbReference type="InterPro" id="IPR017439">
    <property type="entry name" value="Amidohydrolase"/>
</dbReference>
<keyword evidence="2" id="KW-0479">Metal-binding</keyword>
<comment type="caution">
    <text evidence="3">The sequence shown here is derived from an EMBL/GenBank/DDBJ whole genome shotgun (WGS) entry which is preliminary data.</text>
</comment>
<evidence type="ECO:0000313" key="4">
    <source>
        <dbReference type="Proteomes" id="UP000254848"/>
    </source>
</evidence>